<dbReference type="Gene3D" id="3.60.15.10">
    <property type="entry name" value="Ribonuclease Z/Hydroxyacylglutathione hydrolase-like"/>
    <property type="match status" value="1"/>
</dbReference>
<protein>
    <recommendedName>
        <fullName evidence="3">MBL fold metallo-hydrolase</fullName>
    </recommendedName>
</protein>
<dbReference type="InterPro" id="IPR036866">
    <property type="entry name" value="RibonucZ/Hydroxyglut_hydro"/>
</dbReference>
<dbReference type="AlphaFoldDB" id="A0A7K0D676"/>
<dbReference type="InterPro" id="IPR050114">
    <property type="entry name" value="UPF0173_UPF0282_UlaG_hydrolase"/>
</dbReference>
<dbReference type="PANTHER" id="PTHR43546">
    <property type="entry name" value="UPF0173 METAL-DEPENDENT HYDROLASE MJ1163-RELATED"/>
    <property type="match status" value="1"/>
</dbReference>
<evidence type="ECO:0000313" key="1">
    <source>
        <dbReference type="EMBL" id="MQY21228.1"/>
    </source>
</evidence>
<dbReference type="Proteomes" id="UP000438448">
    <property type="component" value="Unassembled WGS sequence"/>
</dbReference>
<keyword evidence="2" id="KW-1185">Reference proteome</keyword>
<name>A0A7K0D676_9NOCA</name>
<dbReference type="Pfam" id="PF13483">
    <property type="entry name" value="Lactamase_B_3"/>
    <property type="match status" value="1"/>
</dbReference>
<gene>
    <name evidence="1" type="ORF">NRB20_43380</name>
</gene>
<dbReference type="RefSeq" id="WP_153411916.1">
    <property type="nucleotide sequence ID" value="NZ_WEGK01000009.1"/>
</dbReference>
<accession>A0A7K0D676</accession>
<reference evidence="1 2" key="1">
    <citation type="submission" date="2019-10" db="EMBL/GenBank/DDBJ databases">
        <title>Nocardia macrotermitis sp. nov. and Nocardia aurantia sp. nov., isolated from the gut of fungus growing-termite Macrotermes natalensis.</title>
        <authorList>
            <person name="Benndorf R."/>
            <person name="Schwitalla J."/>
            <person name="Martin K."/>
            <person name="De Beer W."/>
            <person name="Kaster A.-K."/>
            <person name="Vollmers J."/>
            <person name="Poulsen M."/>
            <person name="Beemelmanns C."/>
        </authorList>
    </citation>
    <scope>NUCLEOTIDE SEQUENCE [LARGE SCALE GENOMIC DNA]</scope>
    <source>
        <strain evidence="1 2">RB20</strain>
    </source>
</reference>
<organism evidence="1 2">
    <name type="scientific">Nocardia macrotermitis</name>
    <dbReference type="NCBI Taxonomy" id="2585198"/>
    <lineage>
        <taxon>Bacteria</taxon>
        <taxon>Bacillati</taxon>
        <taxon>Actinomycetota</taxon>
        <taxon>Actinomycetes</taxon>
        <taxon>Mycobacteriales</taxon>
        <taxon>Nocardiaceae</taxon>
        <taxon>Nocardia</taxon>
    </lineage>
</organism>
<evidence type="ECO:0000313" key="2">
    <source>
        <dbReference type="Proteomes" id="UP000438448"/>
    </source>
</evidence>
<proteinExistence type="predicted"/>
<dbReference type="OrthoDB" id="3190691at2"/>
<evidence type="ECO:0008006" key="3">
    <source>
        <dbReference type="Google" id="ProtNLM"/>
    </source>
</evidence>
<sequence>MRLTKHAHACVTLSKTSREDGGRIVIDPGTFTPDADVAVAAADAVLITHEHFDHVDEELISRSLEARPELRVFGPRPVVERWLGYRGRVTAVAPGDRVSVAGFDIAVFGGEHACIHRDIPNVANVGYLVDDSLYHPGDSYHVPDCAVDTLLLPTSGPWTSVGAAADYVRQLAPRRLIQIHEVMLSQIGQQSMARFLSPRMLTDVPLTILSDGETVTV</sequence>
<dbReference type="PANTHER" id="PTHR43546:SF3">
    <property type="entry name" value="UPF0173 METAL-DEPENDENT HYDROLASE MJ1163"/>
    <property type="match status" value="1"/>
</dbReference>
<dbReference type="SUPFAM" id="SSF56281">
    <property type="entry name" value="Metallo-hydrolase/oxidoreductase"/>
    <property type="match status" value="1"/>
</dbReference>
<comment type="caution">
    <text evidence="1">The sequence shown here is derived from an EMBL/GenBank/DDBJ whole genome shotgun (WGS) entry which is preliminary data.</text>
</comment>
<dbReference type="EMBL" id="WEGK01000009">
    <property type="protein sequence ID" value="MQY21228.1"/>
    <property type="molecule type" value="Genomic_DNA"/>
</dbReference>